<keyword evidence="3" id="KW-1185">Reference proteome</keyword>
<feature type="region of interest" description="Disordered" evidence="1">
    <location>
        <begin position="28"/>
        <end position="51"/>
    </location>
</feature>
<dbReference type="EMBL" id="BMVN01000001">
    <property type="protein sequence ID" value="GHA02237.1"/>
    <property type="molecule type" value="Genomic_DNA"/>
</dbReference>
<feature type="compositionally biased region" description="Basic and acidic residues" evidence="1">
    <location>
        <begin position="40"/>
        <end position="51"/>
    </location>
</feature>
<comment type="caution">
    <text evidence="2">The sequence shown here is derived from an EMBL/GenBank/DDBJ whole genome shotgun (WGS) entry which is preliminary data.</text>
</comment>
<gene>
    <name evidence="2" type="ORF">GCM10010345_02610</name>
</gene>
<evidence type="ECO:0000256" key="1">
    <source>
        <dbReference type="SAM" id="MobiDB-lite"/>
    </source>
</evidence>
<organism evidence="2 3">
    <name type="scientific">Streptomyces canarius</name>
    <dbReference type="NCBI Taxonomy" id="285453"/>
    <lineage>
        <taxon>Bacteria</taxon>
        <taxon>Bacillati</taxon>
        <taxon>Actinomycetota</taxon>
        <taxon>Actinomycetes</taxon>
        <taxon>Kitasatosporales</taxon>
        <taxon>Streptomycetaceae</taxon>
        <taxon>Streptomyces</taxon>
    </lineage>
</organism>
<protein>
    <submittedName>
        <fullName evidence="2">Uncharacterized protein</fullName>
    </submittedName>
</protein>
<evidence type="ECO:0000313" key="3">
    <source>
        <dbReference type="Proteomes" id="UP000653644"/>
    </source>
</evidence>
<dbReference type="Proteomes" id="UP000653644">
    <property type="component" value="Unassembled WGS sequence"/>
</dbReference>
<evidence type="ECO:0000313" key="2">
    <source>
        <dbReference type="EMBL" id="GHA02237.1"/>
    </source>
</evidence>
<proteinExistence type="predicted"/>
<name>A0ABQ3CFB8_9ACTN</name>
<sequence length="51" mass="5512">MDSRVRPQRAGVAGIRARMDQAAELSDVVALEGEPSSRPADLEALRPGRRP</sequence>
<accession>A0ABQ3CFB8</accession>
<reference evidence="3" key="1">
    <citation type="journal article" date="2019" name="Int. J. Syst. Evol. Microbiol.">
        <title>The Global Catalogue of Microorganisms (GCM) 10K type strain sequencing project: providing services to taxonomists for standard genome sequencing and annotation.</title>
        <authorList>
            <consortium name="The Broad Institute Genomics Platform"/>
            <consortium name="The Broad Institute Genome Sequencing Center for Infectious Disease"/>
            <person name="Wu L."/>
            <person name="Ma J."/>
        </authorList>
    </citation>
    <scope>NUCLEOTIDE SEQUENCE [LARGE SCALE GENOMIC DNA]</scope>
    <source>
        <strain evidence="3">JCM 4733</strain>
    </source>
</reference>